<keyword evidence="9" id="KW-0966">Cell projection</keyword>
<dbReference type="EMBL" id="CAMPGE010027747">
    <property type="protein sequence ID" value="CAI2385353.1"/>
    <property type="molecule type" value="Genomic_DNA"/>
</dbReference>
<accession>A0AAD1Y616</accession>
<comment type="caution">
    <text evidence="12">The sequence shown here is derived from an EMBL/GenBank/DDBJ whole genome shotgun (WGS) entry which is preliminary data.</text>
</comment>
<evidence type="ECO:0000256" key="5">
    <source>
        <dbReference type="ARBA" id="ARBA00023017"/>
    </source>
</evidence>
<protein>
    <recommendedName>
        <fullName evidence="11">Dynein light chain</fullName>
    </recommendedName>
</protein>
<evidence type="ECO:0000256" key="2">
    <source>
        <dbReference type="ARBA" id="ARBA00011655"/>
    </source>
</evidence>
<evidence type="ECO:0000256" key="7">
    <source>
        <dbReference type="ARBA" id="ARBA00023175"/>
    </source>
</evidence>
<organism evidence="12 13">
    <name type="scientific">Euplotes crassus</name>
    <dbReference type="NCBI Taxonomy" id="5936"/>
    <lineage>
        <taxon>Eukaryota</taxon>
        <taxon>Sar</taxon>
        <taxon>Alveolata</taxon>
        <taxon>Ciliophora</taxon>
        <taxon>Intramacronucleata</taxon>
        <taxon>Spirotrichea</taxon>
        <taxon>Hypotrichia</taxon>
        <taxon>Euplotida</taxon>
        <taxon>Euplotidae</taxon>
        <taxon>Moneuplotes</taxon>
    </lineage>
</organism>
<evidence type="ECO:0000256" key="6">
    <source>
        <dbReference type="ARBA" id="ARBA00023069"/>
    </source>
</evidence>
<keyword evidence="8 11" id="KW-0206">Cytoskeleton</keyword>
<comment type="similarity">
    <text evidence="11">Belongs to the dynein light chain family.</text>
</comment>
<evidence type="ECO:0000313" key="12">
    <source>
        <dbReference type="EMBL" id="CAI2385353.1"/>
    </source>
</evidence>
<keyword evidence="6" id="KW-0969">Cilium</keyword>
<dbReference type="Proteomes" id="UP001295684">
    <property type="component" value="Unassembled WGS sequence"/>
</dbReference>
<comment type="subunit">
    <text evidence="2">Consists of at least two heavy chains and a number of intermediate and light chains.</text>
</comment>
<dbReference type="GO" id="GO:0007017">
    <property type="term" value="P:microtubule-based process"/>
    <property type="evidence" value="ECO:0007669"/>
    <property type="project" value="InterPro"/>
</dbReference>
<keyword evidence="13" id="KW-1185">Reference proteome</keyword>
<dbReference type="FunFam" id="3.30.740.10:FF:000002">
    <property type="entry name" value="Dynein light chain"/>
    <property type="match status" value="1"/>
</dbReference>
<evidence type="ECO:0000256" key="4">
    <source>
        <dbReference type="ARBA" id="ARBA00022701"/>
    </source>
</evidence>
<dbReference type="GO" id="GO:0005874">
    <property type="term" value="C:microtubule"/>
    <property type="evidence" value="ECO:0007669"/>
    <property type="project" value="UniProtKB-KW"/>
</dbReference>
<name>A0AAD1Y616_EUPCR</name>
<dbReference type="GO" id="GO:0005930">
    <property type="term" value="C:axoneme"/>
    <property type="evidence" value="ECO:0007669"/>
    <property type="project" value="UniProtKB-SubCell"/>
</dbReference>
<dbReference type="SUPFAM" id="SSF54648">
    <property type="entry name" value="DLC"/>
    <property type="match status" value="1"/>
</dbReference>
<evidence type="ECO:0000256" key="1">
    <source>
        <dbReference type="ARBA" id="ARBA00004430"/>
    </source>
</evidence>
<evidence type="ECO:0000313" key="13">
    <source>
        <dbReference type="Proteomes" id="UP001295684"/>
    </source>
</evidence>
<dbReference type="PANTHER" id="PTHR11886">
    <property type="entry name" value="DYNEIN LIGHT CHAIN"/>
    <property type="match status" value="1"/>
</dbReference>
<comment type="subcellular location">
    <subcellularLocation>
        <location evidence="1">Cytoplasm</location>
        <location evidence="1">Cytoskeleton</location>
        <location evidence="1">Cilium axoneme</location>
    </subcellularLocation>
</comment>
<dbReference type="SMART" id="SM01375">
    <property type="entry name" value="Dynein_light"/>
    <property type="match status" value="1"/>
</dbReference>
<keyword evidence="3 11" id="KW-0963">Cytoplasm</keyword>
<evidence type="ECO:0000256" key="3">
    <source>
        <dbReference type="ARBA" id="ARBA00022490"/>
    </source>
</evidence>
<proteinExistence type="inferred from homology"/>
<keyword evidence="4 11" id="KW-0493">Microtubule</keyword>
<evidence type="ECO:0000256" key="8">
    <source>
        <dbReference type="ARBA" id="ARBA00023212"/>
    </source>
</evidence>
<keyword evidence="5 11" id="KW-0243">Dynein</keyword>
<dbReference type="CDD" id="cd21453">
    <property type="entry name" value="DLC-like_DNAL4"/>
    <property type="match status" value="1"/>
</dbReference>
<gene>
    <name evidence="12" type="ORF">ECRASSUSDP1_LOCUS26910</name>
</gene>
<sequence length="107" mass="12312">MEGPEIDIAHFQKWKLSKAIIIETDMSEQVQQEAKECVTTGIDKASGSRGLNIEKACKFIKELMDRQFGTYWHCIIGEGFSFEIERQAKATLYMYYAGKFAILLYKC</sequence>
<dbReference type="GO" id="GO:0030286">
    <property type="term" value="C:dynein complex"/>
    <property type="evidence" value="ECO:0007669"/>
    <property type="project" value="UniProtKB-KW"/>
</dbReference>
<dbReference type="InterPro" id="IPR001372">
    <property type="entry name" value="Dynein_light_chain_typ-1/2"/>
</dbReference>
<evidence type="ECO:0000256" key="10">
    <source>
        <dbReference type="ARBA" id="ARBA00057688"/>
    </source>
</evidence>
<dbReference type="Gene3D" id="3.30.740.10">
    <property type="entry name" value="Protein Inhibitor Of Neuronal Nitric Oxide Synthase"/>
    <property type="match status" value="1"/>
</dbReference>
<dbReference type="Pfam" id="PF01221">
    <property type="entry name" value="Dynein_light"/>
    <property type="match status" value="1"/>
</dbReference>
<evidence type="ECO:0000256" key="11">
    <source>
        <dbReference type="RuleBase" id="RU365010"/>
    </source>
</evidence>
<reference evidence="12" key="1">
    <citation type="submission" date="2023-07" db="EMBL/GenBank/DDBJ databases">
        <authorList>
            <consortium name="AG Swart"/>
            <person name="Singh M."/>
            <person name="Singh A."/>
            <person name="Seah K."/>
            <person name="Emmerich C."/>
        </authorList>
    </citation>
    <scope>NUCLEOTIDE SEQUENCE</scope>
    <source>
        <strain evidence="12">DP1</strain>
    </source>
</reference>
<comment type="function">
    <text evidence="10">Force generating protein of respiratory cilia. Produces force towards the minus ends of microtubules. Dynein has ATPase activity.</text>
</comment>
<evidence type="ECO:0000256" key="9">
    <source>
        <dbReference type="ARBA" id="ARBA00023273"/>
    </source>
</evidence>
<dbReference type="InterPro" id="IPR037177">
    <property type="entry name" value="DLC_sf"/>
</dbReference>
<dbReference type="AlphaFoldDB" id="A0AAD1Y616"/>
<keyword evidence="7 11" id="KW-0505">Motor protein</keyword>